<dbReference type="PANTHER" id="PTHR43685:SF2">
    <property type="entry name" value="GLYCOSYLTRANSFERASE 2-LIKE DOMAIN-CONTAINING PROTEIN"/>
    <property type="match status" value="1"/>
</dbReference>
<feature type="domain" description="Glycosyltransferase 2-like" evidence="2">
    <location>
        <begin position="9"/>
        <end position="170"/>
    </location>
</feature>
<evidence type="ECO:0000313" key="4">
    <source>
        <dbReference type="Proteomes" id="UP000566071"/>
    </source>
</evidence>
<keyword evidence="1" id="KW-0812">Transmembrane</keyword>
<evidence type="ECO:0000259" key="2">
    <source>
        <dbReference type="Pfam" id="PF00535"/>
    </source>
</evidence>
<keyword evidence="4" id="KW-1185">Reference proteome</keyword>
<feature type="transmembrane region" description="Helical" evidence="1">
    <location>
        <begin position="288"/>
        <end position="312"/>
    </location>
</feature>
<keyword evidence="1" id="KW-1133">Transmembrane helix</keyword>
<dbReference type="Gene3D" id="3.90.550.10">
    <property type="entry name" value="Spore Coat Polysaccharide Biosynthesis Protein SpsA, Chain A"/>
    <property type="match status" value="1"/>
</dbReference>
<reference evidence="3 4" key="1">
    <citation type="submission" date="2020-05" db="EMBL/GenBank/DDBJ databases">
        <authorList>
            <person name="Khan S.A."/>
            <person name="Jeon C.O."/>
            <person name="Chun B.H."/>
        </authorList>
    </citation>
    <scope>NUCLEOTIDE SEQUENCE [LARGE SCALE GENOMIC DNA]</scope>
    <source>
        <strain evidence="3 4">S1162</strain>
    </source>
</reference>
<evidence type="ECO:0000256" key="1">
    <source>
        <dbReference type="SAM" id="Phobius"/>
    </source>
</evidence>
<accession>A0ABX1VZ73</accession>
<dbReference type="Proteomes" id="UP000566071">
    <property type="component" value="Unassembled WGS sequence"/>
</dbReference>
<dbReference type="InterPro" id="IPR029044">
    <property type="entry name" value="Nucleotide-diphossugar_trans"/>
</dbReference>
<dbReference type="PANTHER" id="PTHR43685">
    <property type="entry name" value="GLYCOSYLTRANSFERASE"/>
    <property type="match status" value="1"/>
</dbReference>
<gene>
    <name evidence="3" type="ORF">HK413_01900</name>
</gene>
<organism evidence="3 4">
    <name type="scientific">Mucilaginibacter humi</name>
    <dbReference type="NCBI Taxonomy" id="2732510"/>
    <lineage>
        <taxon>Bacteria</taxon>
        <taxon>Pseudomonadati</taxon>
        <taxon>Bacteroidota</taxon>
        <taxon>Sphingobacteriia</taxon>
        <taxon>Sphingobacteriales</taxon>
        <taxon>Sphingobacteriaceae</taxon>
        <taxon>Mucilaginibacter</taxon>
    </lineage>
</organism>
<dbReference type="InterPro" id="IPR001173">
    <property type="entry name" value="Glyco_trans_2-like"/>
</dbReference>
<evidence type="ECO:0000313" key="3">
    <source>
        <dbReference type="EMBL" id="NNU33234.1"/>
    </source>
</evidence>
<keyword evidence="1" id="KW-0472">Membrane</keyword>
<dbReference type="Pfam" id="PF00535">
    <property type="entry name" value="Glycos_transf_2"/>
    <property type="match status" value="1"/>
</dbReference>
<dbReference type="SUPFAM" id="SSF53448">
    <property type="entry name" value="Nucleotide-diphospho-sugar transferases"/>
    <property type="match status" value="1"/>
</dbReference>
<sequence length="320" mass="37177">MNGNSTLVTVLIPTRNRPRLLERALLSVVKNAVKNMEVMVVDNNPDPAFSNGVEKTLQDFERSHPDIAWQYLHSAKPFASGARNDGLKIAKGQFVCLLDDDDELLNNSLATRVQYLLNDAGLALLYCANEANIYPYPFKMYRYYKYDKVRHSKGLMMMSCSSIIINKKIFIDNNLFFDERLRRMEDYDLCRRLIELNLKVKSIPDALVQINMHPDTRLSSNTLGNTDFKQILLSKWGNETMEYLDSYGEGLFIWRKCFGIETNSYADIIKMLSEYMDRKPSFLFKLKYLMVSVSPALFLWLYHFLIIISQFYKNKIATNL</sequence>
<dbReference type="CDD" id="cd00761">
    <property type="entry name" value="Glyco_tranf_GTA_type"/>
    <property type="match status" value="1"/>
</dbReference>
<protein>
    <submittedName>
        <fullName evidence="3">Glycosyltransferase family 2 protein</fullName>
    </submittedName>
</protein>
<name>A0ABX1VZ73_9SPHI</name>
<proteinExistence type="predicted"/>
<comment type="caution">
    <text evidence="3">The sequence shown here is derived from an EMBL/GenBank/DDBJ whole genome shotgun (WGS) entry which is preliminary data.</text>
</comment>
<dbReference type="RefSeq" id="WP_175268932.1">
    <property type="nucleotide sequence ID" value="NZ_JABFCR010000005.1"/>
</dbReference>
<dbReference type="EMBL" id="JABFCR010000005">
    <property type="protein sequence ID" value="NNU33234.1"/>
    <property type="molecule type" value="Genomic_DNA"/>
</dbReference>
<dbReference type="InterPro" id="IPR050834">
    <property type="entry name" value="Glycosyltransf_2"/>
</dbReference>